<dbReference type="EMBL" id="CP073100">
    <property type="protein sequence ID" value="QUE52411.1"/>
    <property type="molecule type" value="Genomic_DNA"/>
</dbReference>
<keyword evidence="3" id="KW-1185">Reference proteome</keyword>
<dbReference type="InterPro" id="IPR054720">
    <property type="entry name" value="HpiC1"/>
</dbReference>
<dbReference type="Proteomes" id="UP000676169">
    <property type="component" value="Chromosome"/>
</dbReference>
<dbReference type="RefSeq" id="WP_211633399.1">
    <property type="nucleotide sequence ID" value="NZ_CP073100.1"/>
</dbReference>
<name>A0A975J1P6_9BACT</name>
<evidence type="ECO:0000313" key="2">
    <source>
        <dbReference type="EMBL" id="QUE52411.1"/>
    </source>
</evidence>
<accession>A0A975J1P6</accession>
<evidence type="ECO:0000313" key="3">
    <source>
        <dbReference type="Proteomes" id="UP000676169"/>
    </source>
</evidence>
<reference evidence="2" key="1">
    <citation type="submission" date="2021-04" db="EMBL/GenBank/DDBJ databases">
        <title>Luteolibacter sp. 32A isolated from the skin of an Anderson's salamander (Ambystoma andersonii).</title>
        <authorList>
            <person name="Spergser J."/>
            <person name="Busse H.-J."/>
        </authorList>
    </citation>
    <scope>NUCLEOTIDE SEQUENCE</scope>
    <source>
        <strain evidence="2">32A</strain>
    </source>
</reference>
<sequence length="268" mass="27142">MNCWFSPTPAFRAKALLHATGILIGIPLATSAATLTVTNPNFDQGTGGQLAGTYSAVGTTTAMGPSQIGTSGWYGRANVTNSIVSGFRPAIVVNSGSATGMAAINFAQPSAPGSLAGSEMPEADLWQVLTGTPLVANTSYTLGVDVDAGSLLSIGSFSSVGFGIGVSTGGSTSSTGTLYMDSLSNPSLADLSLISGTTQRLSLTFTTGAIVPGGDLGIVIFGGRGSQAMSGTNLYNFRIDNVTLDTVPETSSLALCALGVLPFLRRRR</sequence>
<dbReference type="AlphaFoldDB" id="A0A975J1P6"/>
<organism evidence="2 3">
    <name type="scientific">Luteolibacter ambystomatis</name>
    <dbReference type="NCBI Taxonomy" id="2824561"/>
    <lineage>
        <taxon>Bacteria</taxon>
        <taxon>Pseudomonadati</taxon>
        <taxon>Verrucomicrobiota</taxon>
        <taxon>Verrucomicrobiia</taxon>
        <taxon>Verrucomicrobiales</taxon>
        <taxon>Verrucomicrobiaceae</taxon>
        <taxon>Luteolibacter</taxon>
    </lineage>
</organism>
<dbReference type="KEGG" id="lamb:KBB96_05840"/>
<evidence type="ECO:0008006" key="4">
    <source>
        <dbReference type="Google" id="ProtNLM"/>
    </source>
</evidence>
<keyword evidence="1" id="KW-0732">Signal</keyword>
<proteinExistence type="predicted"/>
<dbReference type="Pfam" id="PF22825">
    <property type="entry name" value="HpiC1-like"/>
    <property type="match status" value="1"/>
</dbReference>
<evidence type="ECO:0000256" key="1">
    <source>
        <dbReference type="SAM" id="SignalP"/>
    </source>
</evidence>
<gene>
    <name evidence="2" type="ORF">KBB96_05840</name>
</gene>
<protein>
    <recommendedName>
        <fullName evidence="4">PEP-CTERM sorting domain-containing protein</fullName>
    </recommendedName>
</protein>
<feature type="signal peptide" evidence="1">
    <location>
        <begin position="1"/>
        <end position="32"/>
    </location>
</feature>
<feature type="chain" id="PRO_5037054815" description="PEP-CTERM sorting domain-containing protein" evidence="1">
    <location>
        <begin position="33"/>
        <end position="268"/>
    </location>
</feature>